<feature type="region of interest" description="Disordered" evidence="1">
    <location>
        <begin position="32"/>
        <end position="55"/>
    </location>
</feature>
<reference evidence="2" key="2">
    <citation type="journal article" date="2015" name="Fish Shellfish Immunol.">
        <title>Early steps in the European eel (Anguilla anguilla)-Vibrio vulnificus interaction in the gills: Role of the RtxA13 toxin.</title>
        <authorList>
            <person name="Callol A."/>
            <person name="Pajuelo D."/>
            <person name="Ebbesson L."/>
            <person name="Teles M."/>
            <person name="MacKenzie S."/>
            <person name="Amaro C."/>
        </authorList>
    </citation>
    <scope>NUCLEOTIDE SEQUENCE</scope>
</reference>
<dbReference type="EMBL" id="GBXM01080110">
    <property type="protein sequence ID" value="JAH28467.1"/>
    <property type="molecule type" value="Transcribed_RNA"/>
</dbReference>
<dbReference type="AlphaFoldDB" id="A0A0E9RI40"/>
<protein>
    <submittedName>
        <fullName evidence="2">Uncharacterized protein</fullName>
    </submittedName>
</protein>
<organism evidence="2">
    <name type="scientific">Anguilla anguilla</name>
    <name type="common">European freshwater eel</name>
    <name type="synonym">Muraena anguilla</name>
    <dbReference type="NCBI Taxonomy" id="7936"/>
    <lineage>
        <taxon>Eukaryota</taxon>
        <taxon>Metazoa</taxon>
        <taxon>Chordata</taxon>
        <taxon>Craniata</taxon>
        <taxon>Vertebrata</taxon>
        <taxon>Euteleostomi</taxon>
        <taxon>Actinopterygii</taxon>
        <taxon>Neopterygii</taxon>
        <taxon>Teleostei</taxon>
        <taxon>Anguilliformes</taxon>
        <taxon>Anguillidae</taxon>
        <taxon>Anguilla</taxon>
    </lineage>
</organism>
<accession>A0A0E9RI40</accession>
<reference evidence="2" key="1">
    <citation type="submission" date="2014-11" db="EMBL/GenBank/DDBJ databases">
        <authorList>
            <person name="Amaro Gonzalez C."/>
        </authorList>
    </citation>
    <scope>NUCLEOTIDE SEQUENCE</scope>
</reference>
<evidence type="ECO:0000313" key="2">
    <source>
        <dbReference type="EMBL" id="JAH28467.1"/>
    </source>
</evidence>
<evidence type="ECO:0000256" key="1">
    <source>
        <dbReference type="SAM" id="MobiDB-lite"/>
    </source>
</evidence>
<proteinExistence type="predicted"/>
<name>A0A0E9RI40_ANGAN</name>
<sequence>MNSMATSIWDLGSIHARVSILQPYAVPSGQVIRPTGNPCPDHHGQHGSPNLLENGRRQCSQFLA</sequence>